<feature type="region of interest" description="Disordered" evidence="1">
    <location>
        <begin position="1"/>
        <end position="21"/>
    </location>
</feature>
<dbReference type="Proteomes" id="UP000592294">
    <property type="component" value="Unassembled WGS sequence"/>
</dbReference>
<proteinExistence type="predicted"/>
<accession>A0A850RRM6</accession>
<reference evidence="2 3" key="1">
    <citation type="submission" date="2020-06" db="EMBL/GenBank/DDBJ databases">
        <title>Whole-genome sequence of Allochromatium humboldtianum DSM 21881, type strain.</title>
        <authorList>
            <person name="Kyndt J.A."/>
            <person name="Meyer T.E."/>
        </authorList>
    </citation>
    <scope>NUCLEOTIDE SEQUENCE [LARGE SCALE GENOMIC DNA]</scope>
    <source>
        <strain evidence="2 3">DSM 21881</strain>
    </source>
</reference>
<dbReference type="EMBL" id="JABZEO010000026">
    <property type="protein sequence ID" value="NVZ11563.1"/>
    <property type="molecule type" value="Genomic_DNA"/>
</dbReference>
<sequence length="149" mass="17048">MYQESCNDTTADHHPALDTPVMDDELDQDVHRMEMLVELAMEQDYPVPKLGERTFWTADGLEYCPILTRQEVVYAGYLQCDGQTIHVEFPAPVGATSAQKDRLFVRALIAAGCLIKLRVKPRPSGRGRIALRWAWHVEFYVLNFSMSEF</sequence>
<evidence type="ECO:0000256" key="1">
    <source>
        <dbReference type="SAM" id="MobiDB-lite"/>
    </source>
</evidence>
<comment type="caution">
    <text evidence="2">The sequence shown here is derived from an EMBL/GenBank/DDBJ whole genome shotgun (WGS) entry which is preliminary data.</text>
</comment>
<keyword evidence="3" id="KW-1185">Reference proteome</keyword>
<dbReference type="RefSeq" id="WP_176978254.1">
    <property type="nucleotide sequence ID" value="NZ_JABZEO010000026.1"/>
</dbReference>
<organism evidence="2 3">
    <name type="scientific">Allochromatium humboldtianum</name>
    <dbReference type="NCBI Taxonomy" id="504901"/>
    <lineage>
        <taxon>Bacteria</taxon>
        <taxon>Pseudomonadati</taxon>
        <taxon>Pseudomonadota</taxon>
        <taxon>Gammaproteobacteria</taxon>
        <taxon>Chromatiales</taxon>
        <taxon>Chromatiaceae</taxon>
        <taxon>Allochromatium</taxon>
    </lineage>
</organism>
<protein>
    <submittedName>
        <fullName evidence="2">Uncharacterized protein</fullName>
    </submittedName>
</protein>
<evidence type="ECO:0000313" key="2">
    <source>
        <dbReference type="EMBL" id="NVZ11563.1"/>
    </source>
</evidence>
<name>A0A850RRM6_9GAMM</name>
<dbReference type="AlphaFoldDB" id="A0A850RRM6"/>
<evidence type="ECO:0000313" key="3">
    <source>
        <dbReference type="Proteomes" id="UP000592294"/>
    </source>
</evidence>
<gene>
    <name evidence="2" type="ORF">HW932_20145</name>
</gene>